<organism evidence="10 11">
    <name type="scientific">Gulosibacter bifidus</name>
    <dbReference type="NCBI Taxonomy" id="272239"/>
    <lineage>
        <taxon>Bacteria</taxon>
        <taxon>Bacillati</taxon>
        <taxon>Actinomycetota</taxon>
        <taxon>Actinomycetes</taxon>
        <taxon>Micrococcales</taxon>
        <taxon>Microbacteriaceae</taxon>
        <taxon>Gulosibacter</taxon>
    </lineage>
</organism>
<feature type="transmembrane region" description="Helical" evidence="8">
    <location>
        <begin position="418"/>
        <end position="439"/>
    </location>
</feature>
<feature type="transmembrane region" description="Helical" evidence="8">
    <location>
        <begin position="171"/>
        <end position="194"/>
    </location>
</feature>
<dbReference type="Gene3D" id="1.20.1740.10">
    <property type="entry name" value="Amino acid/polyamine transporter I"/>
    <property type="match status" value="1"/>
</dbReference>
<comment type="caution">
    <text evidence="10">The sequence shown here is derived from an EMBL/GenBank/DDBJ whole genome shotgun (WGS) entry which is preliminary data.</text>
</comment>
<evidence type="ECO:0000256" key="1">
    <source>
        <dbReference type="ARBA" id="ARBA00004651"/>
    </source>
</evidence>
<keyword evidence="3" id="KW-1003">Cell membrane</keyword>
<evidence type="ECO:0000313" key="10">
    <source>
        <dbReference type="EMBL" id="MFD2675177.1"/>
    </source>
</evidence>
<dbReference type="Pfam" id="PF00324">
    <property type="entry name" value="AA_permease"/>
    <property type="match status" value="1"/>
</dbReference>
<keyword evidence="7 8" id="KW-0472">Membrane</keyword>
<feature type="transmembrane region" description="Helical" evidence="8">
    <location>
        <begin position="61"/>
        <end position="83"/>
    </location>
</feature>
<feature type="transmembrane region" description="Helical" evidence="8">
    <location>
        <begin position="376"/>
        <end position="398"/>
    </location>
</feature>
<feature type="domain" description="Amino acid permease/ SLC12A" evidence="9">
    <location>
        <begin position="31"/>
        <end position="454"/>
    </location>
</feature>
<evidence type="ECO:0000256" key="8">
    <source>
        <dbReference type="SAM" id="Phobius"/>
    </source>
</evidence>
<accession>A0ABW5RME5</accession>
<keyword evidence="2" id="KW-0813">Transport</keyword>
<keyword evidence="5" id="KW-0029">Amino-acid transport</keyword>
<dbReference type="PIRSF" id="PIRSF006060">
    <property type="entry name" value="AA_transporter"/>
    <property type="match status" value="1"/>
</dbReference>
<reference evidence="11" key="1">
    <citation type="journal article" date="2019" name="Int. J. Syst. Evol. Microbiol.">
        <title>The Global Catalogue of Microorganisms (GCM) 10K type strain sequencing project: providing services to taxonomists for standard genome sequencing and annotation.</title>
        <authorList>
            <consortium name="The Broad Institute Genomics Platform"/>
            <consortium name="The Broad Institute Genome Sequencing Center for Infectious Disease"/>
            <person name="Wu L."/>
            <person name="Ma J."/>
        </authorList>
    </citation>
    <scope>NUCLEOTIDE SEQUENCE [LARGE SCALE GENOMIC DNA]</scope>
    <source>
        <strain evidence="11">TISTR 1511</strain>
    </source>
</reference>
<dbReference type="Proteomes" id="UP001597453">
    <property type="component" value="Unassembled WGS sequence"/>
</dbReference>
<keyword evidence="11" id="KW-1185">Reference proteome</keyword>
<dbReference type="InterPro" id="IPR004841">
    <property type="entry name" value="AA-permease/SLC12A_dom"/>
</dbReference>
<name>A0ABW5RME5_9MICO</name>
<feature type="transmembrane region" description="Helical" evidence="8">
    <location>
        <begin position="445"/>
        <end position="464"/>
    </location>
</feature>
<keyword evidence="6 8" id="KW-1133">Transmembrane helix</keyword>
<feature type="transmembrane region" description="Helical" evidence="8">
    <location>
        <begin position="214"/>
        <end position="238"/>
    </location>
</feature>
<dbReference type="PROSITE" id="PS00218">
    <property type="entry name" value="AMINO_ACID_PERMEASE_1"/>
    <property type="match status" value="1"/>
</dbReference>
<feature type="transmembrane region" description="Helical" evidence="8">
    <location>
        <begin position="104"/>
        <end position="128"/>
    </location>
</feature>
<evidence type="ECO:0000259" key="9">
    <source>
        <dbReference type="Pfam" id="PF00324"/>
    </source>
</evidence>
<evidence type="ECO:0000256" key="7">
    <source>
        <dbReference type="ARBA" id="ARBA00023136"/>
    </source>
</evidence>
<evidence type="ECO:0000256" key="6">
    <source>
        <dbReference type="ARBA" id="ARBA00022989"/>
    </source>
</evidence>
<dbReference type="EMBL" id="JBHUNF010000004">
    <property type="protein sequence ID" value="MFD2675177.1"/>
    <property type="molecule type" value="Genomic_DNA"/>
</dbReference>
<evidence type="ECO:0000256" key="4">
    <source>
        <dbReference type="ARBA" id="ARBA00022692"/>
    </source>
</evidence>
<protein>
    <submittedName>
        <fullName evidence="10">Amino acid permease</fullName>
    </submittedName>
</protein>
<dbReference type="RefSeq" id="WP_066059235.1">
    <property type="nucleotide sequence ID" value="NZ_JBHUNF010000004.1"/>
</dbReference>
<evidence type="ECO:0000256" key="5">
    <source>
        <dbReference type="ARBA" id="ARBA00022970"/>
    </source>
</evidence>
<feature type="transmembrane region" description="Helical" evidence="8">
    <location>
        <begin position="34"/>
        <end position="55"/>
    </location>
</feature>
<dbReference type="PANTHER" id="PTHR43495:SF2">
    <property type="entry name" value="D-SERINE_D-ALANINE_GLYCINE TRANSPORTER"/>
    <property type="match status" value="1"/>
</dbReference>
<feature type="transmembrane region" description="Helical" evidence="8">
    <location>
        <begin position="303"/>
        <end position="327"/>
    </location>
</feature>
<feature type="transmembrane region" description="Helical" evidence="8">
    <location>
        <begin position="259"/>
        <end position="278"/>
    </location>
</feature>
<evidence type="ECO:0000313" key="11">
    <source>
        <dbReference type="Proteomes" id="UP001597453"/>
    </source>
</evidence>
<feature type="transmembrane region" description="Helical" evidence="8">
    <location>
        <begin position="140"/>
        <end position="159"/>
    </location>
</feature>
<gene>
    <name evidence="10" type="ORF">ACFSUQ_07710</name>
</gene>
<evidence type="ECO:0000256" key="3">
    <source>
        <dbReference type="ARBA" id="ARBA00022475"/>
    </source>
</evidence>
<feature type="transmembrane region" description="Helical" evidence="8">
    <location>
        <begin position="348"/>
        <end position="370"/>
    </location>
</feature>
<dbReference type="InterPro" id="IPR004840">
    <property type="entry name" value="Amino_acid_permease_CS"/>
</dbReference>
<sequence length="480" mass="51073">MTEVNPADRTAASTEPAGGRTNLARALTTRHIQFIALGTSIGTGLFMGSSGAIQLAGPAVLLAYLAAGIAVFMVMRALGEMALREPMAIGSISRYAHEYLSPQIGFMVGWLFIIELLVVAMADVTAFAAYLERWFPGVPLWVWIVAAIASVTLLNMVHVKVFGETEFWLSLIKVVAVIAMIVAGVAIMLFQFGMPAGETAGVHHLWEHGGFMPHGPMGVLLSLTIVVFAFGGIETLAVASMEAEDPERAVPRAINTIPWRILIFYLGSVGVLLCLAPWDSIDGSTSSFVQIFDTIGLPGAADVLNFIVISAAFSGLNAVTFSIGRMLHGLAELGDAPRSFARTSGRGTPVMAILMVAVAVSFVLVLNQLIPEDMFAAIASVASFAVVFTWLMFLLSHISMRRRIARGELEPGTFNSPAGMIGSICAAVFVLVLLVMLAIEPQSQMAVMVGGVTTVILLALGFVVRGMRGRRLANDSRCAD</sequence>
<dbReference type="PANTHER" id="PTHR43495">
    <property type="entry name" value="GABA PERMEASE"/>
    <property type="match status" value="1"/>
</dbReference>
<evidence type="ECO:0000256" key="2">
    <source>
        <dbReference type="ARBA" id="ARBA00022448"/>
    </source>
</evidence>
<keyword evidence="4 8" id="KW-0812">Transmembrane</keyword>
<proteinExistence type="predicted"/>
<comment type="subcellular location">
    <subcellularLocation>
        <location evidence="1">Cell membrane</location>
        <topology evidence="1">Multi-pass membrane protein</topology>
    </subcellularLocation>
</comment>